<evidence type="ECO:0000259" key="5">
    <source>
        <dbReference type="PROSITE" id="PS50279"/>
    </source>
</evidence>
<dbReference type="SUPFAM" id="SSF57362">
    <property type="entry name" value="BPTI-like"/>
    <property type="match status" value="4"/>
</dbReference>
<dbReference type="Gene3D" id="4.10.410.10">
    <property type="entry name" value="Pancreatic trypsin inhibitor Kunitz domain"/>
    <property type="match status" value="4"/>
</dbReference>
<evidence type="ECO:0000256" key="3">
    <source>
        <dbReference type="SAM" id="MobiDB-lite"/>
    </source>
</evidence>
<proteinExistence type="predicted"/>
<feature type="compositionally biased region" description="Basic residues" evidence="3">
    <location>
        <begin position="122"/>
        <end position="136"/>
    </location>
</feature>
<feature type="domain" description="BPTI/Kunitz inhibitor" evidence="5">
    <location>
        <begin position="167"/>
        <end position="217"/>
    </location>
</feature>
<evidence type="ECO:0000256" key="2">
    <source>
        <dbReference type="ARBA" id="ARBA00022900"/>
    </source>
</evidence>
<dbReference type="PANTHER" id="PTHR10083">
    <property type="entry name" value="KUNITZ-TYPE PROTEASE INHIBITOR-RELATED"/>
    <property type="match status" value="1"/>
</dbReference>
<dbReference type="GO" id="GO:0005615">
    <property type="term" value="C:extracellular space"/>
    <property type="evidence" value="ECO:0007669"/>
    <property type="project" value="TreeGrafter"/>
</dbReference>
<reference evidence="6" key="1">
    <citation type="journal article" date="2016" name="Ticks Tick Borne Dis.">
        <title>De novo assembly and annotation of the salivary gland transcriptome of Rhipicephalus appendiculatus male and female ticks during blood feeding.</title>
        <authorList>
            <person name="de Castro M.H."/>
            <person name="de Klerk D."/>
            <person name="Pienaar R."/>
            <person name="Latif A.A."/>
            <person name="Rees D.J."/>
            <person name="Mans B.J."/>
        </authorList>
    </citation>
    <scope>NUCLEOTIDE SEQUENCE</scope>
    <source>
        <tissue evidence="6">Salivary glands</tissue>
    </source>
</reference>
<protein>
    <submittedName>
        <fullName evidence="6">Pancreatic trypsin inhibitor</fullName>
    </submittedName>
</protein>
<feature type="compositionally biased region" description="Pro residues" evidence="3">
    <location>
        <begin position="108"/>
        <end position="119"/>
    </location>
</feature>
<evidence type="ECO:0000313" key="6">
    <source>
        <dbReference type="EMBL" id="JAP84674.1"/>
    </source>
</evidence>
<dbReference type="InterPro" id="IPR036880">
    <property type="entry name" value="Kunitz_BPTI_sf"/>
</dbReference>
<feature type="signal peptide" evidence="4">
    <location>
        <begin position="1"/>
        <end position="17"/>
    </location>
</feature>
<dbReference type="Pfam" id="PF00014">
    <property type="entry name" value="Kunitz_BPTI"/>
    <property type="match status" value="2"/>
</dbReference>
<evidence type="ECO:0000256" key="4">
    <source>
        <dbReference type="SAM" id="SignalP"/>
    </source>
</evidence>
<dbReference type="PROSITE" id="PS50279">
    <property type="entry name" value="BPTI_KUNITZ_2"/>
    <property type="match status" value="4"/>
</dbReference>
<evidence type="ECO:0000256" key="1">
    <source>
        <dbReference type="ARBA" id="ARBA00022690"/>
    </source>
</evidence>
<dbReference type="SMART" id="SM00131">
    <property type="entry name" value="KU"/>
    <property type="match status" value="2"/>
</dbReference>
<keyword evidence="1" id="KW-0646">Protease inhibitor</keyword>
<feature type="domain" description="BPTI/Kunitz inhibitor" evidence="5">
    <location>
        <begin position="266"/>
        <end position="317"/>
    </location>
</feature>
<feature type="region of interest" description="Disordered" evidence="3">
    <location>
        <begin position="76"/>
        <end position="167"/>
    </location>
</feature>
<dbReference type="EMBL" id="GEDV01003883">
    <property type="protein sequence ID" value="JAP84674.1"/>
    <property type="molecule type" value="Transcribed_RNA"/>
</dbReference>
<feature type="chain" id="PRO_5007286398" evidence="4">
    <location>
        <begin position="18"/>
        <end position="474"/>
    </location>
</feature>
<name>A0A131YZR9_RHIAP</name>
<keyword evidence="2" id="KW-0722">Serine protease inhibitor</keyword>
<keyword evidence="4" id="KW-0732">Signal</keyword>
<accession>A0A131YZR9</accession>
<feature type="domain" description="BPTI/Kunitz inhibitor" evidence="5">
    <location>
        <begin position="412"/>
        <end position="462"/>
    </location>
</feature>
<dbReference type="InterPro" id="IPR050098">
    <property type="entry name" value="TFPI/VKTCI-like"/>
</dbReference>
<dbReference type="GO" id="GO:0004867">
    <property type="term" value="F:serine-type endopeptidase inhibitor activity"/>
    <property type="evidence" value="ECO:0007669"/>
    <property type="project" value="UniProtKB-KW"/>
</dbReference>
<dbReference type="AlphaFoldDB" id="A0A131YZR9"/>
<feature type="region of interest" description="Disordered" evidence="3">
    <location>
        <begin position="318"/>
        <end position="411"/>
    </location>
</feature>
<sequence length="474" mass="53369">MRVWLFTFVTYFTSVHPDGKAWGCRRKPTEGDDCEPDITKWYYNTEEDVCQNFMYGECEPPDNKFDTQKKCMETCKGGVKRPPKRPPPSEHPPEPEPGPRPPRKRPPTLLPPKPSSPEWPPRRRPPKPRPPRRRPPKPSPPKWPRPEPRPPRPSRGPGKRPTKGGNCAAIPRGWGCSEDSERWFFNPGFDTCSKVLPGRCATIGSFFESCEDCHQKCLRPHCLRWLVPKQVPKIFLPSTECFFATSLNCIVISNNGITKTASSQSCSSMPDDAGDCDSHVDEWYYNTEEQKCTPFMYGDCPRNGNVFKNEEECKNICMKPGKAPPGTKGRPRPAVPSGSSEETGGRGPGRPVKGGSQGGGTGKKPAQRQRPARPTGGRPPTKPRFPKRKERPSGGGKQWQPREKKRPGRANCGVSIKRGICDDYSNMWYNNAQFGFCSRVPEGRCPTHGSFFESCEDCMRMCHRHKVNRCNRKG</sequence>
<organism evidence="6">
    <name type="scientific">Rhipicephalus appendiculatus</name>
    <name type="common">Brown ear tick</name>
    <dbReference type="NCBI Taxonomy" id="34631"/>
    <lineage>
        <taxon>Eukaryota</taxon>
        <taxon>Metazoa</taxon>
        <taxon>Ecdysozoa</taxon>
        <taxon>Arthropoda</taxon>
        <taxon>Chelicerata</taxon>
        <taxon>Arachnida</taxon>
        <taxon>Acari</taxon>
        <taxon>Parasitiformes</taxon>
        <taxon>Ixodida</taxon>
        <taxon>Ixodoidea</taxon>
        <taxon>Ixodidae</taxon>
        <taxon>Rhipicephalinae</taxon>
        <taxon>Rhipicephalus</taxon>
        <taxon>Rhipicephalus</taxon>
    </lineage>
</organism>
<dbReference type="InterPro" id="IPR002223">
    <property type="entry name" value="Kunitz_BPTI"/>
</dbReference>
<feature type="domain" description="BPTI/Kunitz inhibitor" evidence="5">
    <location>
        <begin position="24"/>
        <end position="75"/>
    </location>
</feature>